<comment type="caution">
    <text evidence="1">The sequence shown here is derived from an EMBL/GenBank/DDBJ whole genome shotgun (WGS) entry which is preliminary data.</text>
</comment>
<dbReference type="Proteomes" id="UP001362999">
    <property type="component" value="Unassembled WGS sequence"/>
</dbReference>
<proteinExistence type="predicted"/>
<protein>
    <submittedName>
        <fullName evidence="1">Uncharacterized protein</fullName>
    </submittedName>
</protein>
<accession>A0AAW0A740</accession>
<gene>
    <name evidence="1" type="ORF">R3P38DRAFT_2795645</name>
</gene>
<evidence type="ECO:0000313" key="1">
    <source>
        <dbReference type="EMBL" id="KAK7001691.1"/>
    </source>
</evidence>
<keyword evidence="2" id="KW-1185">Reference proteome</keyword>
<reference evidence="1 2" key="1">
    <citation type="journal article" date="2024" name="J Genomics">
        <title>Draft genome sequencing and assembly of Favolaschia claudopus CIRM-BRFM 2984 isolated from oak limbs.</title>
        <authorList>
            <person name="Navarro D."/>
            <person name="Drula E."/>
            <person name="Chaduli D."/>
            <person name="Cazenave R."/>
            <person name="Ahrendt S."/>
            <person name="Wang J."/>
            <person name="Lipzen A."/>
            <person name="Daum C."/>
            <person name="Barry K."/>
            <person name="Grigoriev I.V."/>
            <person name="Favel A."/>
            <person name="Rosso M.N."/>
            <person name="Martin F."/>
        </authorList>
    </citation>
    <scope>NUCLEOTIDE SEQUENCE [LARGE SCALE GENOMIC DNA]</scope>
    <source>
        <strain evidence="1 2">CIRM-BRFM 2984</strain>
    </source>
</reference>
<name>A0AAW0A740_9AGAR</name>
<sequence length="359" mass="39514">MYRLPASGTFRVWAAGRLILPSTRKAATPPPPPFSAVCAVAVVAAPRSGAIASTRRIDVPRAGLPQVSNGFPAHLANTVLLLLPAPRRVAARIAMSIWIFFPRAGLRKFGGRQANSRSRRIQQRVFQLICKAFVVVLDVAPRSGAIPLTRRIAVRRAGTWDFTIYGNFFLTSIQISSLRGLGNAALMPHNETSIFLRPPSDASSLYSYNFSSAARPLPSPPTLQIEIRFSCVRRVTLPRNFVPAARPPASSSTTTLRLVNSRFRVPASEPSGSMVFRYFCFPLRGAQLLKLFNSRASNLAIKSPRTKKFSALRGSLRAYSTISTVFFKLVNSPPNYNFLPLRGAVDNYEFWNISSFSGL</sequence>
<dbReference type="AlphaFoldDB" id="A0AAW0A740"/>
<dbReference type="EMBL" id="JAWWNJ010000082">
    <property type="protein sequence ID" value="KAK7001691.1"/>
    <property type="molecule type" value="Genomic_DNA"/>
</dbReference>
<organism evidence="1 2">
    <name type="scientific">Favolaschia claudopus</name>
    <dbReference type="NCBI Taxonomy" id="2862362"/>
    <lineage>
        <taxon>Eukaryota</taxon>
        <taxon>Fungi</taxon>
        <taxon>Dikarya</taxon>
        <taxon>Basidiomycota</taxon>
        <taxon>Agaricomycotina</taxon>
        <taxon>Agaricomycetes</taxon>
        <taxon>Agaricomycetidae</taxon>
        <taxon>Agaricales</taxon>
        <taxon>Marasmiineae</taxon>
        <taxon>Mycenaceae</taxon>
        <taxon>Favolaschia</taxon>
    </lineage>
</organism>
<evidence type="ECO:0000313" key="2">
    <source>
        <dbReference type="Proteomes" id="UP001362999"/>
    </source>
</evidence>